<proteinExistence type="predicted"/>
<feature type="region of interest" description="Disordered" evidence="1">
    <location>
        <begin position="1"/>
        <end position="58"/>
    </location>
</feature>
<dbReference type="RefSeq" id="WP_377697234.1">
    <property type="nucleotide sequence ID" value="NZ_JBHLWE010000005.1"/>
</dbReference>
<feature type="compositionally biased region" description="Basic and acidic residues" evidence="1">
    <location>
        <begin position="38"/>
        <end position="55"/>
    </location>
</feature>
<gene>
    <name evidence="2" type="ORF">ACFFII_01900</name>
</gene>
<protein>
    <submittedName>
        <fullName evidence="2">Uncharacterized protein</fullName>
    </submittedName>
</protein>
<dbReference type="EMBL" id="JBHLWE010000005">
    <property type="protein sequence ID" value="MFC0339516.1"/>
    <property type="molecule type" value="Genomic_DNA"/>
</dbReference>
<comment type="caution">
    <text evidence="2">The sequence shown here is derived from an EMBL/GenBank/DDBJ whole genome shotgun (WGS) entry which is preliminary data.</text>
</comment>
<evidence type="ECO:0000256" key="1">
    <source>
        <dbReference type="SAM" id="MobiDB-lite"/>
    </source>
</evidence>
<evidence type="ECO:0000313" key="3">
    <source>
        <dbReference type="Proteomes" id="UP001589799"/>
    </source>
</evidence>
<reference evidence="2 3" key="1">
    <citation type="submission" date="2024-09" db="EMBL/GenBank/DDBJ databases">
        <authorList>
            <person name="Sun Q."/>
            <person name="Mori K."/>
        </authorList>
    </citation>
    <scope>NUCLEOTIDE SEQUENCE [LARGE SCALE GENOMIC DNA]</scope>
    <source>
        <strain evidence="2 3">KCTC 22789</strain>
    </source>
</reference>
<organism evidence="2 3">
    <name type="scientific">Paracoccus niistensis</name>
    <dbReference type="NCBI Taxonomy" id="632935"/>
    <lineage>
        <taxon>Bacteria</taxon>
        <taxon>Pseudomonadati</taxon>
        <taxon>Pseudomonadota</taxon>
        <taxon>Alphaproteobacteria</taxon>
        <taxon>Rhodobacterales</taxon>
        <taxon>Paracoccaceae</taxon>
        <taxon>Paracoccus</taxon>
    </lineage>
</organism>
<accession>A0ABV6HZX6</accession>
<evidence type="ECO:0000313" key="2">
    <source>
        <dbReference type="EMBL" id="MFC0339516.1"/>
    </source>
</evidence>
<dbReference type="Proteomes" id="UP001589799">
    <property type="component" value="Unassembled WGS sequence"/>
</dbReference>
<keyword evidence="3" id="KW-1185">Reference proteome</keyword>
<name>A0ABV6HZX6_9RHOB</name>
<feature type="compositionally biased region" description="Basic and acidic residues" evidence="1">
    <location>
        <begin position="1"/>
        <end position="13"/>
    </location>
</feature>
<sequence>MASMRAMHEEVHASAEQQQQQQRSRSDQMCPVLSNQEKAADAEEAQEHQVGRGGEKAAQTLMLITVYDPYPLF</sequence>